<evidence type="ECO:0000256" key="11">
    <source>
        <dbReference type="ARBA" id="ARBA00022982"/>
    </source>
</evidence>
<accession>A0A6B9VI81</accession>
<keyword evidence="13 18" id="KW-0520">NAD</keyword>
<dbReference type="PANTHER" id="PTHR46552:SF1">
    <property type="entry name" value="NADH-UBIQUINONE OXIDOREDUCTASE CHAIN 2"/>
    <property type="match status" value="1"/>
</dbReference>
<feature type="transmembrane region" description="Helical" evidence="18">
    <location>
        <begin position="193"/>
        <end position="212"/>
    </location>
</feature>
<evidence type="ECO:0000256" key="3">
    <source>
        <dbReference type="ARBA" id="ARBA00007012"/>
    </source>
</evidence>
<keyword evidence="16 18" id="KW-0472">Membrane</keyword>
<dbReference type="EMBL" id="MN397938">
    <property type="protein sequence ID" value="QHN89247.1"/>
    <property type="molecule type" value="Genomic_DNA"/>
</dbReference>
<dbReference type="PANTHER" id="PTHR46552">
    <property type="entry name" value="NADH-UBIQUINONE OXIDOREDUCTASE CHAIN 2"/>
    <property type="match status" value="1"/>
</dbReference>
<feature type="transmembrane region" description="Helical" evidence="18">
    <location>
        <begin position="86"/>
        <end position="107"/>
    </location>
</feature>
<feature type="transmembrane region" description="Helical" evidence="18">
    <location>
        <begin position="119"/>
        <end position="138"/>
    </location>
</feature>
<keyword evidence="9 18" id="KW-0999">Mitochondrion inner membrane</keyword>
<keyword evidence="6" id="KW-0813">Transport</keyword>
<feature type="transmembrane region" description="Helical" evidence="18">
    <location>
        <begin position="55"/>
        <end position="74"/>
    </location>
</feature>
<evidence type="ECO:0000256" key="6">
    <source>
        <dbReference type="ARBA" id="ARBA00022448"/>
    </source>
</evidence>
<evidence type="ECO:0000256" key="17">
    <source>
        <dbReference type="ARBA" id="ARBA00049551"/>
    </source>
</evidence>
<evidence type="ECO:0000259" key="19">
    <source>
        <dbReference type="Pfam" id="PF00361"/>
    </source>
</evidence>
<evidence type="ECO:0000256" key="4">
    <source>
        <dbReference type="ARBA" id="ARBA00012944"/>
    </source>
</evidence>
<evidence type="ECO:0000256" key="15">
    <source>
        <dbReference type="ARBA" id="ARBA00023128"/>
    </source>
</evidence>
<gene>
    <name evidence="20" type="primary">ND2</name>
</gene>
<reference evidence="20" key="1">
    <citation type="journal article" date="2019" name="Mitochondrial DNA Part B Resour">
        <title>Complete mitochondrial genome sequence of Tapinoma melanocephalum (Hymenoptera: Formicidae).</title>
        <authorList>
            <person name="Du Y."/>
            <person name="Song X."/>
            <person name="Yu H."/>
            <person name="Lu Z."/>
        </authorList>
    </citation>
    <scope>NUCLEOTIDE SEQUENCE</scope>
</reference>
<evidence type="ECO:0000256" key="10">
    <source>
        <dbReference type="ARBA" id="ARBA00022967"/>
    </source>
</evidence>
<protein>
    <recommendedName>
        <fullName evidence="5 18">NADH-ubiquinone oxidoreductase chain 2</fullName>
        <ecNumber evidence="4 18">7.1.1.2</ecNumber>
    </recommendedName>
</protein>
<feature type="domain" description="NADH:quinone oxidoreductase/Mrp antiporter transmembrane" evidence="19">
    <location>
        <begin position="57"/>
        <end position="275"/>
    </location>
</feature>
<evidence type="ECO:0000313" key="20">
    <source>
        <dbReference type="EMBL" id="QHN89247.1"/>
    </source>
</evidence>
<keyword evidence="11 18" id="KW-0249">Electron transport</keyword>
<evidence type="ECO:0000256" key="8">
    <source>
        <dbReference type="ARBA" id="ARBA00022692"/>
    </source>
</evidence>
<evidence type="ECO:0000256" key="13">
    <source>
        <dbReference type="ARBA" id="ARBA00023027"/>
    </source>
</evidence>
<dbReference type="PRINTS" id="PR01436">
    <property type="entry name" value="NADHDHGNASE2"/>
</dbReference>
<evidence type="ECO:0000256" key="16">
    <source>
        <dbReference type="ARBA" id="ARBA00023136"/>
    </source>
</evidence>
<evidence type="ECO:0000256" key="1">
    <source>
        <dbReference type="ARBA" id="ARBA00003257"/>
    </source>
</evidence>
<proteinExistence type="inferred from homology"/>
<comment type="subcellular location">
    <subcellularLocation>
        <location evidence="2 18">Mitochondrion inner membrane</location>
        <topology evidence="2 18">Multi-pass membrane protein</topology>
    </subcellularLocation>
</comment>
<dbReference type="InterPro" id="IPR050175">
    <property type="entry name" value="Complex_I_Subunit_2"/>
</dbReference>
<dbReference type="GO" id="GO:0005743">
    <property type="term" value="C:mitochondrial inner membrane"/>
    <property type="evidence" value="ECO:0007669"/>
    <property type="project" value="UniProtKB-SubCell"/>
</dbReference>
<evidence type="ECO:0000256" key="7">
    <source>
        <dbReference type="ARBA" id="ARBA00022660"/>
    </source>
</evidence>
<keyword evidence="12 18" id="KW-1133">Transmembrane helix</keyword>
<keyword evidence="8 18" id="KW-0812">Transmembrane</keyword>
<comment type="catalytic activity">
    <reaction evidence="17 18">
        <text>a ubiquinone + NADH + 5 H(+)(in) = a ubiquinol + NAD(+) + 4 H(+)(out)</text>
        <dbReference type="Rhea" id="RHEA:29091"/>
        <dbReference type="Rhea" id="RHEA-COMP:9565"/>
        <dbReference type="Rhea" id="RHEA-COMP:9566"/>
        <dbReference type="ChEBI" id="CHEBI:15378"/>
        <dbReference type="ChEBI" id="CHEBI:16389"/>
        <dbReference type="ChEBI" id="CHEBI:17976"/>
        <dbReference type="ChEBI" id="CHEBI:57540"/>
        <dbReference type="ChEBI" id="CHEBI:57945"/>
        <dbReference type="EC" id="7.1.1.2"/>
    </reaction>
</comment>
<evidence type="ECO:0000256" key="18">
    <source>
        <dbReference type="RuleBase" id="RU003403"/>
    </source>
</evidence>
<feature type="transmembrane region" description="Helical" evidence="18">
    <location>
        <begin position="7"/>
        <end position="25"/>
    </location>
</feature>
<geneLocation type="mitochondrion" evidence="20"/>
<keyword evidence="7 18" id="KW-0679">Respiratory chain</keyword>
<keyword evidence="15 18" id="KW-0496">Mitochondrion</keyword>
<sequence>MYFNLFIKYFITLLLLIITMLSMFINDLLNIWLIMEINNFLFISYISFSMKNKKMIFFYYIIQIIPSMILIFSISLNNMNLFNKHFLNLLILLSLMIKLGIPPFHFWMVSLSSYMNWNLLFFMLTIQKIIPFYILSMINIPNYFLLMSLYMCSLIPPIMMINLTNLKKLLTYSSINQLGWMIMLIYLKNIIWLYYLIMYIMISLLIFFTLSYNKIYNNFLENNTLNNMIILMMMLNMASMPPFSFFIFKWFSVFILIFNSNLFFMLMIMMISSFLMFLMYINMIYLSMFINMSKSKMIYLTNVQSNFTYLKSLYLFMIMSISLFILII</sequence>
<feature type="transmembrane region" description="Helical" evidence="18">
    <location>
        <begin position="263"/>
        <end position="286"/>
    </location>
</feature>
<feature type="transmembrane region" description="Helical" evidence="18">
    <location>
        <begin position="233"/>
        <end position="257"/>
    </location>
</feature>
<keyword evidence="10 18" id="KW-1278">Translocase</keyword>
<keyword evidence="14 18" id="KW-0830">Ubiquinone</keyword>
<dbReference type="GO" id="GO:0008137">
    <property type="term" value="F:NADH dehydrogenase (ubiquinone) activity"/>
    <property type="evidence" value="ECO:0007669"/>
    <property type="project" value="UniProtKB-EC"/>
</dbReference>
<dbReference type="AlphaFoldDB" id="A0A6B9VI81"/>
<dbReference type="EC" id="7.1.1.2" evidence="4 18"/>
<organism evidence="20">
    <name type="scientific">Tapinoma melanocephalum</name>
    <dbReference type="NCBI Taxonomy" id="219810"/>
    <lineage>
        <taxon>Eukaryota</taxon>
        <taxon>Metazoa</taxon>
        <taxon>Ecdysozoa</taxon>
        <taxon>Arthropoda</taxon>
        <taxon>Hexapoda</taxon>
        <taxon>Insecta</taxon>
        <taxon>Pterygota</taxon>
        <taxon>Neoptera</taxon>
        <taxon>Endopterygota</taxon>
        <taxon>Hymenoptera</taxon>
        <taxon>Apocrita</taxon>
        <taxon>Aculeata</taxon>
        <taxon>Formicoidea</taxon>
        <taxon>Formicidae</taxon>
        <taxon>Dolichoderinae</taxon>
        <taxon>Tapinoma</taxon>
    </lineage>
</organism>
<evidence type="ECO:0000256" key="14">
    <source>
        <dbReference type="ARBA" id="ARBA00023075"/>
    </source>
</evidence>
<evidence type="ECO:0000256" key="5">
    <source>
        <dbReference type="ARBA" id="ARBA00021008"/>
    </source>
</evidence>
<evidence type="ECO:0000256" key="2">
    <source>
        <dbReference type="ARBA" id="ARBA00004448"/>
    </source>
</evidence>
<feature type="transmembrane region" description="Helical" evidence="18">
    <location>
        <begin position="144"/>
        <end position="162"/>
    </location>
</feature>
<comment type="function">
    <text evidence="18">Core subunit of the mitochondrial membrane respiratory chain NADH dehydrogenase (Complex I) which catalyzes electron transfer from NADH through the respiratory chain, using ubiquinone as an electron acceptor. Essential for the catalytic activity and assembly of complex I.</text>
</comment>
<evidence type="ECO:0000256" key="12">
    <source>
        <dbReference type="ARBA" id="ARBA00022989"/>
    </source>
</evidence>
<evidence type="ECO:0000256" key="9">
    <source>
        <dbReference type="ARBA" id="ARBA00022792"/>
    </source>
</evidence>
<dbReference type="InterPro" id="IPR001750">
    <property type="entry name" value="ND/Mrp_TM"/>
</dbReference>
<comment type="similarity">
    <text evidence="3 18">Belongs to the complex I subunit 2 family.</text>
</comment>
<feature type="transmembrane region" description="Helical" evidence="18">
    <location>
        <begin position="307"/>
        <end position="327"/>
    </location>
</feature>
<comment type="function">
    <text evidence="1">Core subunit of the mitochondrial membrane respiratory chain NADH dehydrogenase (Complex I) that is believed to belong to the minimal assembly required for catalysis. Complex I functions in the transfer of electrons from NADH to the respiratory chain. The immediate electron acceptor for the enzyme is believed to be ubiquinone.</text>
</comment>
<dbReference type="Pfam" id="PF00361">
    <property type="entry name" value="Proton_antipo_M"/>
    <property type="match status" value="1"/>
</dbReference>
<dbReference type="GO" id="GO:0006120">
    <property type="term" value="P:mitochondrial electron transport, NADH to ubiquinone"/>
    <property type="evidence" value="ECO:0007669"/>
    <property type="project" value="InterPro"/>
</dbReference>
<name>A0A6B9VI81_9HYME</name>
<dbReference type="InterPro" id="IPR003917">
    <property type="entry name" value="NADH_UbQ_OxRdtase_chain2"/>
</dbReference>